<protein>
    <recommendedName>
        <fullName evidence="4">DUF3971 domain-containing protein</fullName>
    </recommendedName>
</protein>
<dbReference type="Proteomes" id="UP001231124">
    <property type="component" value="Unassembled WGS sequence"/>
</dbReference>
<evidence type="ECO:0000256" key="1">
    <source>
        <dbReference type="SAM" id="MobiDB-lite"/>
    </source>
</evidence>
<evidence type="ECO:0000313" key="2">
    <source>
        <dbReference type="EMBL" id="MDQ0447961.1"/>
    </source>
</evidence>
<name>A0ABU0I047_9HYPH</name>
<comment type="caution">
    <text evidence="2">The sequence shown here is derived from an EMBL/GenBank/DDBJ whole genome shotgun (WGS) entry which is preliminary data.</text>
</comment>
<sequence>MADLKITERRVGSARRRWGWRCLCGLLATVVVLGGVLGVAAIRLSNGPMRIDGLSARVAQAVAERIGPGWSIAIRGSSLELDRENTLALRFTGLDIRNPQGALVVRAPLALVSLDLWGLLHFSLKPRSIEFRDTQTTALVHKDGSIAFAASEATQAPDAPAVLVEPHTPPSVDAARGNVSPLSAALASIFGVVLDPGGVVGALDRARITDAKMRLIDEDGRERAVFARVNGLFGRDPVTGLRSFELRLDGPHGEWRFGGSLHENGEGARSGRITLDDLPLTDLLLLTGQSALPFSTDLKLSASADVGLVNGRVTGMTARVRTGDGMFLIEEKDFNPVTIDDLTATLSWDETARTMALTGLDYAGGGNALHLTGSWAQSPAGSDTAWTASLSGRNGLLRGATPKDVPVRLDTLDTHLTGRNGGIVLDDFALSGPGVKGHITGTIGTEADDGGINLRIQASEGEVRTFLRLWPEHIAPGVRYYLVDQLRGGRVDSADMKVVMTGSEIAEATKGAPLPDKGLAIAFKISNAAIDVSSEAPPVVKGSVTGLITGRTTTVRGVTAEVKGPDGRSLALTDGSFVIPQSAPDHVVAQIGLRLSGGADGLASVLSSKLFKGLVSVDLDPATIKGTADLRVDFPLDLKHIPDLPDIPITLTGTLADLSVDKVVGKDRLEAGRFAVSYDKGSFALKGDGRVGGAPLTVDMHQPKVGAPGEAIVSLALDDALRARKGLPTAPQLSGTIPVRAVIAVGKPGAGKPPVRIEADLARAGIDGLLPGFTKAAGKPGKLTFTLTEREGGRDGGYDLRDIALDAGAVTARGSAVIGEGGLERAELTNVKLSPGDDLRVTLDRTGGGYKVVVRGAVVDARPFLKSLTGPDGKGGKEANPKDIDADIQVPIITGFNDEALTNASLKLSLRGHDLRAATISGRFRSAPLAASVSRGERGVPTLSVESADAGATLRFVDIYRRMYGGSLAAGINLNDGPQAGVVHIRDFVLRNEPALSSIMAQGPAEPAEEAPKGRKGAAAAGQATGSVTFDRMRANFVRSGSRVDFTDAAISNPALGFTLSGWLDPAKERTDINGTFVPLYGLNNVAAQLPIVGPLLGGGNNEGLFAVNFRVSGRLTNPDVTVNPLSAIAPGFLRKLFSAGGGPFAEGSQNQPAPRTR</sequence>
<evidence type="ECO:0000313" key="3">
    <source>
        <dbReference type="Proteomes" id="UP001231124"/>
    </source>
</evidence>
<reference evidence="2 3" key="1">
    <citation type="submission" date="2023-07" db="EMBL/GenBank/DDBJ databases">
        <title>Genomic Encyclopedia of Type Strains, Phase IV (KMG-IV): sequencing the most valuable type-strain genomes for metagenomic binning, comparative biology and taxonomic classification.</title>
        <authorList>
            <person name="Goeker M."/>
        </authorList>
    </citation>
    <scope>NUCLEOTIDE SEQUENCE [LARGE SCALE GENOMIC DNA]</scope>
    <source>
        <strain evidence="2 3">DSM 19013</strain>
    </source>
</reference>
<feature type="region of interest" description="Disordered" evidence="1">
    <location>
        <begin position="1001"/>
        <end position="1023"/>
    </location>
</feature>
<proteinExistence type="predicted"/>
<evidence type="ECO:0008006" key="4">
    <source>
        <dbReference type="Google" id="ProtNLM"/>
    </source>
</evidence>
<organism evidence="2 3">
    <name type="scientific">Methylobacterium aerolatum</name>
    <dbReference type="NCBI Taxonomy" id="418708"/>
    <lineage>
        <taxon>Bacteria</taxon>
        <taxon>Pseudomonadati</taxon>
        <taxon>Pseudomonadota</taxon>
        <taxon>Alphaproteobacteria</taxon>
        <taxon>Hyphomicrobiales</taxon>
        <taxon>Methylobacteriaceae</taxon>
        <taxon>Methylobacterium</taxon>
    </lineage>
</organism>
<dbReference type="RefSeq" id="WP_238202147.1">
    <property type="nucleotide sequence ID" value="NZ_BPQE01000009.1"/>
</dbReference>
<keyword evidence="3" id="KW-1185">Reference proteome</keyword>
<accession>A0ABU0I047</accession>
<gene>
    <name evidence="2" type="ORF">QO012_002466</name>
</gene>
<dbReference type="EMBL" id="JAUSVP010000006">
    <property type="protein sequence ID" value="MDQ0447961.1"/>
    <property type="molecule type" value="Genomic_DNA"/>
</dbReference>